<evidence type="ECO:0000256" key="9">
    <source>
        <dbReference type="NCBIfam" id="TIGR00187"/>
    </source>
</evidence>
<feature type="repeat" description="Lumazine-binding" evidence="10">
    <location>
        <begin position="1"/>
        <end position="98"/>
    </location>
</feature>
<evidence type="ECO:0000256" key="2">
    <source>
        <dbReference type="ARBA" id="ARBA00002803"/>
    </source>
</evidence>
<dbReference type="PANTHER" id="PTHR21098:SF12">
    <property type="entry name" value="RIBOFLAVIN SYNTHASE"/>
    <property type="match status" value="1"/>
</dbReference>
<dbReference type="STRING" id="709323.GCA_001047135_00518"/>
<keyword evidence="8" id="KW-0677">Repeat</keyword>
<feature type="domain" description="Lumazine-binding" evidence="11">
    <location>
        <begin position="99"/>
        <end position="196"/>
    </location>
</feature>
<evidence type="ECO:0000256" key="3">
    <source>
        <dbReference type="ARBA" id="ARBA00004887"/>
    </source>
</evidence>
<evidence type="ECO:0000256" key="10">
    <source>
        <dbReference type="PROSITE-ProRule" id="PRU00524"/>
    </source>
</evidence>
<comment type="function">
    <text evidence="2">Catalyzes the dismutation of two molecules of 6,7-dimethyl-8-ribityllumazine, resulting in the formation of riboflavin and 5-amino-6-(D-ribitylamino)uracil.</text>
</comment>
<dbReference type="AlphaFoldDB" id="A0A3F3HEF4"/>
<feature type="repeat" description="Lumazine-binding" evidence="10">
    <location>
        <begin position="99"/>
        <end position="196"/>
    </location>
</feature>
<evidence type="ECO:0000256" key="4">
    <source>
        <dbReference type="ARBA" id="ARBA00012827"/>
    </source>
</evidence>
<evidence type="ECO:0000256" key="6">
    <source>
        <dbReference type="ARBA" id="ARBA00022619"/>
    </source>
</evidence>
<dbReference type="InterPro" id="IPR026017">
    <property type="entry name" value="Lumazine-bd_dom"/>
</dbReference>
<evidence type="ECO:0000256" key="5">
    <source>
        <dbReference type="ARBA" id="ARBA00013950"/>
    </source>
</evidence>
<dbReference type="SUPFAM" id="SSF63380">
    <property type="entry name" value="Riboflavin synthase domain-like"/>
    <property type="match status" value="2"/>
</dbReference>
<dbReference type="Pfam" id="PF00677">
    <property type="entry name" value="Lum_binding"/>
    <property type="match status" value="2"/>
</dbReference>
<reference evidence="12" key="1">
    <citation type="journal article" date="2015" name="BMC Genomics">
        <title>Comparative genomics of Fructobacillus spp. and Leuconostoc spp. reveals niche-specific evolution of Fructobacillus spp.</title>
        <authorList>
            <person name="Endo A."/>
            <person name="Tanizawa Y."/>
            <person name="Tanaka N."/>
            <person name="Maeno S."/>
            <person name="Kumar H."/>
            <person name="Shiwa Y."/>
            <person name="Okada S."/>
            <person name="Yoshikawa H."/>
            <person name="Dicks L."/>
            <person name="Nakagawa J."/>
            <person name="Arita M."/>
        </authorList>
    </citation>
    <scope>NUCLEOTIDE SEQUENCE [LARGE SCALE GENOMIC DNA]</scope>
    <source>
        <strain evidence="12">F214-1</strain>
    </source>
</reference>
<dbReference type="RefSeq" id="WP_059393447.1">
    <property type="nucleotide sequence ID" value="NZ_CAUZLQ010000001.1"/>
</dbReference>
<dbReference type="NCBIfam" id="NF006767">
    <property type="entry name" value="PRK09289.1"/>
    <property type="match status" value="1"/>
</dbReference>
<name>A0A3F3HEF4_9LACO</name>
<evidence type="ECO:0000256" key="1">
    <source>
        <dbReference type="ARBA" id="ARBA00000968"/>
    </source>
</evidence>
<accession>A0A3F3HEF4</accession>
<evidence type="ECO:0000313" key="12">
    <source>
        <dbReference type="EMBL" id="GAP03973.1"/>
    </source>
</evidence>
<dbReference type="PANTHER" id="PTHR21098">
    <property type="entry name" value="RIBOFLAVIN SYNTHASE ALPHA CHAIN"/>
    <property type="match status" value="1"/>
</dbReference>
<sequence>MFTGIVAAVGRITAVEEIDRQNYAYTIQGPTGFFDDSRLGDSIMVAGVCLSIVDKSDQQARFEIMAPTVAQTTFGNLAVGDRVNLEKSLPLTGRLDGHFVLGHVDGRGKIISQKKVGQTIELEIQVEDESLWPYFVSKGSVALDGTSLTIVRVVGPVLTIGLIPITQANTTFGTKQVGDFVNVETDILAKYSQRQEALHV</sequence>
<organism evidence="12">
    <name type="scientific">Fructobacillus tropaeoli</name>
    <dbReference type="NCBI Taxonomy" id="709323"/>
    <lineage>
        <taxon>Bacteria</taxon>
        <taxon>Bacillati</taxon>
        <taxon>Bacillota</taxon>
        <taxon>Bacilli</taxon>
        <taxon>Lactobacillales</taxon>
        <taxon>Lactobacillaceae</taxon>
        <taxon>Fructobacillus</taxon>
    </lineage>
</organism>
<protein>
    <recommendedName>
        <fullName evidence="5 9">Riboflavin synthase</fullName>
        <ecNumber evidence="4 9">2.5.1.9</ecNumber>
    </recommendedName>
</protein>
<dbReference type="GO" id="GO:0004746">
    <property type="term" value="F:riboflavin synthase activity"/>
    <property type="evidence" value="ECO:0007669"/>
    <property type="project" value="UniProtKB-UniRule"/>
</dbReference>
<evidence type="ECO:0000256" key="8">
    <source>
        <dbReference type="ARBA" id="ARBA00022737"/>
    </source>
</evidence>
<comment type="catalytic activity">
    <reaction evidence="1">
        <text>2 6,7-dimethyl-8-(1-D-ribityl)lumazine + H(+) = 5-amino-6-(D-ribitylamino)uracil + riboflavin</text>
        <dbReference type="Rhea" id="RHEA:20772"/>
        <dbReference type="ChEBI" id="CHEBI:15378"/>
        <dbReference type="ChEBI" id="CHEBI:15934"/>
        <dbReference type="ChEBI" id="CHEBI:57986"/>
        <dbReference type="ChEBI" id="CHEBI:58201"/>
        <dbReference type="EC" id="2.5.1.9"/>
    </reaction>
</comment>
<proteinExistence type="predicted"/>
<dbReference type="EMBL" id="DF968079">
    <property type="protein sequence ID" value="GAP03973.1"/>
    <property type="molecule type" value="Genomic_DNA"/>
</dbReference>
<keyword evidence="6" id="KW-0686">Riboflavin biosynthesis</keyword>
<dbReference type="EC" id="2.5.1.9" evidence="4 9"/>
<dbReference type="InterPro" id="IPR001783">
    <property type="entry name" value="Lumazine-bd"/>
</dbReference>
<dbReference type="PIRSF" id="PIRSF000498">
    <property type="entry name" value="Riboflavin_syn_A"/>
    <property type="match status" value="1"/>
</dbReference>
<dbReference type="InterPro" id="IPR023366">
    <property type="entry name" value="ATP_synth_asu-like_sf"/>
</dbReference>
<keyword evidence="7" id="KW-0808">Transferase</keyword>
<feature type="domain" description="Lumazine-binding" evidence="11">
    <location>
        <begin position="1"/>
        <end position="98"/>
    </location>
</feature>
<evidence type="ECO:0000256" key="7">
    <source>
        <dbReference type="ARBA" id="ARBA00022679"/>
    </source>
</evidence>
<dbReference type="GO" id="GO:0009231">
    <property type="term" value="P:riboflavin biosynthetic process"/>
    <property type="evidence" value="ECO:0007669"/>
    <property type="project" value="UniProtKB-KW"/>
</dbReference>
<dbReference type="PROSITE" id="PS51177">
    <property type="entry name" value="LUMAZINE_BIND"/>
    <property type="match status" value="2"/>
</dbReference>
<dbReference type="Gene3D" id="2.40.30.20">
    <property type="match status" value="2"/>
</dbReference>
<dbReference type="Proteomes" id="UP000064514">
    <property type="component" value="Unassembled WGS sequence"/>
</dbReference>
<dbReference type="InterPro" id="IPR017938">
    <property type="entry name" value="Riboflavin_synthase-like_b-brl"/>
</dbReference>
<dbReference type="CDD" id="cd00402">
    <property type="entry name" value="Riboflavin_synthase_like"/>
    <property type="match status" value="1"/>
</dbReference>
<evidence type="ECO:0000259" key="11">
    <source>
        <dbReference type="PROSITE" id="PS51177"/>
    </source>
</evidence>
<comment type="pathway">
    <text evidence="3">Cofactor biosynthesis; riboflavin biosynthesis; riboflavin from 2-hydroxy-3-oxobutyl phosphate and 5-amino-6-(D-ribitylamino)uracil: step 2/2.</text>
</comment>
<gene>
    <name evidence="12" type="primary">ribE</name>
    <name evidence="12" type="ORF">FTRO_0021420</name>
</gene>
<dbReference type="NCBIfam" id="TIGR00187">
    <property type="entry name" value="ribE"/>
    <property type="match status" value="1"/>
</dbReference>